<feature type="region of interest" description="Disordered" evidence="2">
    <location>
        <begin position="353"/>
        <end position="410"/>
    </location>
</feature>
<dbReference type="Pfam" id="PF01585">
    <property type="entry name" value="G-patch"/>
    <property type="match status" value="1"/>
</dbReference>
<sequence>MNRKKLATYGQEFEEDDEDATSISKKPTPIHEEIATDERGKRRFHGAFTGGFSAGYWNTVGSKHGWVPQVFSSSRDARGDKVKQKAEDFMDAEDLGEYGIGNRSIKQTSTFGDSGAGQKRKMAWERESVNTVAQLFEDVVKPVSNSIGVRMLRSMGWREGRGIGLANVKQKQQRGGASAEAQFDREQAAKVAPSHEFANEDVLVQQLTPLTGSHGIGYQGLRQTTVLDESYGRTALALKSGKKNSKGIKGQAFGVGAFEEEDESVYSNYDLSQFDFSLDVSGASEATDLKTQRVDTAFEMQEVRLNPRKFYAAPRVPSNFRAQHRPIPMDVSKLPQLMKEDVQQMTAVQRAKFLGEDRQRTLEDGKEKGKKPQERRSRWDIKANEVEKTERGTLFRSSNSKKHAFLLNRK</sequence>
<feature type="compositionally biased region" description="Basic and acidic residues" evidence="2">
    <location>
        <begin position="29"/>
        <end position="40"/>
    </location>
</feature>
<evidence type="ECO:0000256" key="2">
    <source>
        <dbReference type="SAM" id="MobiDB-lite"/>
    </source>
</evidence>
<organism evidence="4 5">
    <name type="scientific">Caenorhabditis japonica</name>
    <dbReference type="NCBI Taxonomy" id="281687"/>
    <lineage>
        <taxon>Eukaryota</taxon>
        <taxon>Metazoa</taxon>
        <taxon>Ecdysozoa</taxon>
        <taxon>Nematoda</taxon>
        <taxon>Chromadorea</taxon>
        <taxon>Rhabditida</taxon>
        <taxon>Rhabditina</taxon>
        <taxon>Rhabditomorpha</taxon>
        <taxon>Rhabditoidea</taxon>
        <taxon>Rhabditidae</taxon>
        <taxon>Peloderinae</taxon>
        <taxon>Caenorhabditis</taxon>
    </lineage>
</organism>
<dbReference type="GO" id="GO:0006397">
    <property type="term" value="P:mRNA processing"/>
    <property type="evidence" value="ECO:0007669"/>
    <property type="project" value="InterPro"/>
</dbReference>
<evidence type="ECO:0000259" key="3">
    <source>
        <dbReference type="PROSITE" id="PS50174"/>
    </source>
</evidence>
<feature type="domain" description="G-patch" evidence="3">
    <location>
        <begin position="144"/>
        <end position="164"/>
    </location>
</feature>
<reference evidence="5" key="1">
    <citation type="submission" date="2010-08" db="EMBL/GenBank/DDBJ databases">
        <authorList>
            <consortium name="Caenorhabditis japonica Sequencing Consortium"/>
            <person name="Wilson R.K."/>
        </authorList>
    </citation>
    <scope>NUCLEOTIDE SEQUENCE [LARGE SCALE GENOMIC DNA]</scope>
    <source>
        <strain evidence="5">DF5081</strain>
    </source>
</reference>
<dbReference type="AlphaFoldDB" id="A0A8R1E058"/>
<protein>
    <submittedName>
        <fullName evidence="4">G-patch domain-containing protein</fullName>
    </submittedName>
</protein>
<dbReference type="PANTHER" id="PTHR13384:SF19">
    <property type="entry name" value="G PATCH DOMAIN-CONTAINING PROTEIN 1"/>
    <property type="match status" value="1"/>
</dbReference>
<evidence type="ECO:0000313" key="5">
    <source>
        <dbReference type="Proteomes" id="UP000005237"/>
    </source>
</evidence>
<name>A0A8R1E058_CAEJA</name>
<dbReference type="PROSITE" id="PS50174">
    <property type="entry name" value="G_PATCH"/>
    <property type="match status" value="1"/>
</dbReference>
<dbReference type="InterPro" id="IPR000467">
    <property type="entry name" value="G_patch_dom"/>
</dbReference>
<dbReference type="SMART" id="SM00443">
    <property type="entry name" value="G_patch"/>
    <property type="match status" value="1"/>
</dbReference>
<feature type="region of interest" description="Disordered" evidence="2">
    <location>
        <begin position="1"/>
        <end position="41"/>
    </location>
</feature>
<feature type="compositionally biased region" description="Basic and acidic residues" evidence="2">
    <location>
        <begin position="353"/>
        <end position="393"/>
    </location>
</feature>
<proteinExistence type="inferred from homology"/>
<dbReference type="Proteomes" id="UP000005237">
    <property type="component" value="Unassembled WGS sequence"/>
</dbReference>
<dbReference type="GO" id="GO:0003723">
    <property type="term" value="F:RNA binding"/>
    <property type="evidence" value="ECO:0007669"/>
    <property type="project" value="TreeGrafter"/>
</dbReference>
<accession>A0A8R1E058</accession>
<comment type="similarity">
    <text evidence="1">Belongs to the GPATCH1 family.</text>
</comment>
<evidence type="ECO:0000313" key="4">
    <source>
        <dbReference type="EnsemblMetazoa" id="CJA17321b.1"/>
    </source>
</evidence>
<keyword evidence="5" id="KW-1185">Reference proteome</keyword>
<dbReference type="PANTHER" id="PTHR13384">
    <property type="entry name" value="G PATCH DOMAIN-CONTAINING PROTEIN 1"/>
    <property type="match status" value="1"/>
</dbReference>
<feature type="compositionally biased region" description="Basic residues" evidence="2">
    <location>
        <begin position="399"/>
        <end position="410"/>
    </location>
</feature>
<dbReference type="Pfam" id="PF07713">
    <property type="entry name" value="DUF1604"/>
    <property type="match status" value="1"/>
</dbReference>
<evidence type="ECO:0000256" key="1">
    <source>
        <dbReference type="ARBA" id="ARBA00008600"/>
    </source>
</evidence>
<dbReference type="InterPro" id="IPR011666">
    <property type="entry name" value="DUF1604"/>
</dbReference>
<dbReference type="EnsemblMetazoa" id="CJA17321b.1">
    <property type="protein sequence ID" value="CJA17321b.1"/>
    <property type="gene ID" value="WBGene00136525"/>
</dbReference>
<reference evidence="4" key="2">
    <citation type="submission" date="2022-06" db="UniProtKB">
        <authorList>
            <consortium name="EnsemblMetazoa"/>
        </authorList>
    </citation>
    <scope>IDENTIFICATION</scope>
    <source>
        <strain evidence="4">DF5081</strain>
    </source>
</reference>
<dbReference type="GO" id="GO:0005634">
    <property type="term" value="C:nucleus"/>
    <property type="evidence" value="ECO:0007669"/>
    <property type="project" value="TreeGrafter"/>
</dbReference>